<dbReference type="Proteomes" id="UP001165289">
    <property type="component" value="Unassembled WGS sequence"/>
</dbReference>
<proteinExistence type="predicted"/>
<dbReference type="EMBL" id="JAKMXF010000144">
    <property type="protein sequence ID" value="KAI6656507.1"/>
    <property type="molecule type" value="Genomic_DNA"/>
</dbReference>
<keyword evidence="2" id="KW-1185">Reference proteome</keyword>
<accession>A0AAV7K5J9</accession>
<protein>
    <submittedName>
        <fullName evidence="1">Uncharacterized protein</fullName>
    </submittedName>
</protein>
<gene>
    <name evidence="1" type="ORF">LOD99_1303</name>
</gene>
<sequence>MAYRSPASKRKPAKELVPKGERWDPLPVELIKPEVYAPGRFVFKQPWYCNAQHTDDYLSPGKTFTMTVQRLTHCCHVEEALRITQDNTKVKSPSIFLGASKNLRQNVMPVMSGYETCFYFAEGEPQPMPLFEADNQWCFFDVEVKLF</sequence>
<organism evidence="1 2">
    <name type="scientific">Oopsacas minuta</name>
    <dbReference type="NCBI Taxonomy" id="111878"/>
    <lineage>
        <taxon>Eukaryota</taxon>
        <taxon>Metazoa</taxon>
        <taxon>Porifera</taxon>
        <taxon>Hexactinellida</taxon>
        <taxon>Hexasterophora</taxon>
        <taxon>Lyssacinosida</taxon>
        <taxon>Leucopsacidae</taxon>
        <taxon>Oopsacas</taxon>
    </lineage>
</organism>
<evidence type="ECO:0000313" key="1">
    <source>
        <dbReference type="EMBL" id="KAI6656507.1"/>
    </source>
</evidence>
<reference evidence="1 2" key="1">
    <citation type="journal article" date="2023" name="BMC Biol.">
        <title>The compact genome of the sponge Oopsacas minuta (Hexactinellida) is lacking key metazoan core genes.</title>
        <authorList>
            <person name="Santini S."/>
            <person name="Schenkelaars Q."/>
            <person name="Jourda C."/>
            <person name="Duchesne M."/>
            <person name="Belahbib H."/>
            <person name="Rocher C."/>
            <person name="Selva M."/>
            <person name="Riesgo A."/>
            <person name="Vervoort M."/>
            <person name="Leys S.P."/>
            <person name="Kodjabachian L."/>
            <person name="Le Bivic A."/>
            <person name="Borchiellini C."/>
            <person name="Claverie J.M."/>
            <person name="Renard E."/>
        </authorList>
    </citation>
    <scope>NUCLEOTIDE SEQUENCE [LARGE SCALE GENOMIC DNA]</scope>
    <source>
        <strain evidence="1">SPO-2</strain>
    </source>
</reference>
<evidence type="ECO:0000313" key="2">
    <source>
        <dbReference type="Proteomes" id="UP001165289"/>
    </source>
</evidence>
<name>A0AAV7K5J9_9METZ</name>
<dbReference type="AlphaFoldDB" id="A0AAV7K5J9"/>
<comment type="caution">
    <text evidence="1">The sequence shown here is derived from an EMBL/GenBank/DDBJ whole genome shotgun (WGS) entry which is preliminary data.</text>
</comment>